<dbReference type="PANTHER" id="PTHR30543">
    <property type="entry name" value="CHROMATE REDUCTASE"/>
    <property type="match status" value="1"/>
</dbReference>
<dbReference type="GO" id="GO:0010181">
    <property type="term" value="F:FMN binding"/>
    <property type="evidence" value="ECO:0007669"/>
    <property type="project" value="TreeGrafter"/>
</dbReference>
<dbReference type="Proteomes" id="UP000784294">
    <property type="component" value="Unassembled WGS sequence"/>
</dbReference>
<dbReference type="InterPro" id="IPR050712">
    <property type="entry name" value="NAD(P)H-dep_reductase"/>
</dbReference>
<gene>
    <name evidence="2" type="ORF">PXEA_LOCUS16792</name>
</gene>
<dbReference type="Gene3D" id="3.40.50.360">
    <property type="match status" value="1"/>
</dbReference>
<keyword evidence="3" id="KW-1185">Reference proteome</keyword>
<evidence type="ECO:0000259" key="1">
    <source>
        <dbReference type="Pfam" id="PF03358"/>
    </source>
</evidence>
<reference evidence="2" key="1">
    <citation type="submission" date="2018-11" db="EMBL/GenBank/DDBJ databases">
        <authorList>
            <consortium name="Pathogen Informatics"/>
        </authorList>
    </citation>
    <scope>NUCLEOTIDE SEQUENCE</scope>
</reference>
<accession>A0A448WYA7</accession>
<comment type="caution">
    <text evidence="2">The sequence shown here is derived from an EMBL/GenBank/DDBJ whole genome shotgun (WGS) entry which is preliminary data.</text>
</comment>
<protein>
    <recommendedName>
        <fullName evidence="1">NADPH-dependent FMN reductase-like domain-containing protein</fullName>
    </recommendedName>
</protein>
<dbReference type="GO" id="GO:0016491">
    <property type="term" value="F:oxidoreductase activity"/>
    <property type="evidence" value="ECO:0007669"/>
    <property type="project" value="InterPro"/>
</dbReference>
<dbReference type="EMBL" id="CAAALY010061463">
    <property type="protein sequence ID" value="VEL23352.1"/>
    <property type="molecule type" value="Genomic_DNA"/>
</dbReference>
<organism evidence="2 3">
    <name type="scientific">Protopolystoma xenopodis</name>
    <dbReference type="NCBI Taxonomy" id="117903"/>
    <lineage>
        <taxon>Eukaryota</taxon>
        <taxon>Metazoa</taxon>
        <taxon>Spiralia</taxon>
        <taxon>Lophotrochozoa</taxon>
        <taxon>Platyhelminthes</taxon>
        <taxon>Monogenea</taxon>
        <taxon>Polyopisthocotylea</taxon>
        <taxon>Polystomatidea</taxon>
        <taxon>Polystomatidae</taxon>
        <taxon>Protopolystoma</taxon>
    </lineage>
</organism>
<dbReference type="OrthoDB" id="68575at2759"/>
<sequence length="165" mass="18387">MPMIDVPFHWYPDQNKAPSALKDLDGIIKGADAYIMVVGEYNQTIPPALTNLLDYFSPNSYAYRPAGIVSYTPGYRGACISAVHLRSMLAELGCICIPDILNIPYVTKRIDEDGNLDITCPEGKDLDAHFDLLLTQLIYVSEAMKKQKEVYMASGKAMPKLHPYL</sequence>
<dbReference type="Pfam" id="PF03358">
    <property type="entry name" value="FMN_red"/>
    <property type="match status" value="1"/>
</dbReference>
<dbReference type="InterPro" id="IPR029039">
    <property type="entry name" value="Flavoprotein-like_sf"/>
</dbReference>
<dbReference type="PANTHER" id="PTHR30543:SF21">
    <property type="entry name" value="NAD(P)H-DEPENDENT FMN REDUCTASE LOT6"/>
    <property type="match status" value="1"/>
</dbReference>
<feature type="domain" description="NADPH-dependent FMN reductase-like" evidence="1">
    <location>
        <begin position="15"/>
        <end position="105"/>
    </location>
</feature>
<dbReference type="SUPFAM" id="SSF52218">
    <property type="entry name" value="Flavoproteins"/>
    <property type="match status" value="1"/>
</dbReference>
<dbReference type="AlphaFoldDB" id="A0A448WYA7"/>
<evidence type="ECO:0000313" key="2">
    <source>
        <dbReference type="EMBL" id="VEL23352.1"/>
    </source>
</evidence>
<name>A0A448WYA7_9PLAT</name>
<evidence type="ECO:0000313" key="3">
    <source>
        <dbReference type="Proteomes" id="UP000784294"/>
    </source>
</evidence>
<dbReference type="InterPro" id="IPR005025">
    <property type="entry name" value="FMN_Rdtase-like_dom"/>
</dbReference>
<proteinExistence type="predicted"/>
<dbReference type="GO" id="GO:0005829">
    <property type="term" value="C:cytosol"/>
    <property type="evidence" value="ECO:0007669"/>
    <property type="project" value="TreeGrafter"/>
</dbReference>